<dbReference type="Gene3D" id="3.40.50.720">
    <property type="entry name" value="NAD(P)-binding Rossmann-like Domain"/>
    <property type="match status" value="1"/>
</dbReference>
<dbReference type="OrthoDB" id="9805883at2"/>
<dbReference type="InterPro" id="IPR036291">
    <property type="entry name" value="NAD(P)-bd_dom_sf"/>
</dbReference>
<accession>A0A0B6S971</accession>
<dbReference type="Gene3D" id="3.90.180.10">
    <property type="entry name" value="Medium-chain alcohol dehydrogenases, catalytic domain"/>
    <property type="match status" value="1"/>
</dbReference>
<dbReference type="SUPFAM" id="SSF50129">
    <property type="entry name" value="GroES-like"/>
    <property type="match status" value="1"/>
</dbReference>
<dbReference type="PANTHER" id="PTHR48106:SF5">
    <property type="entry name" value="ZINC-CONTAINING ALCOHOL DEHYDROGENASE"/>
    <property type="match status" value="1"/>
</dbReference>
<dbReference type="SUPFAM" id="SSF51735">
    <property type="entry name" value="NAD(P)-binding Rossmann-fold domains"/>
    <property type="match status" value="1"/>
</dbReference>
<feature type="domain" description="Enoyl reductase (ER)" evidence="3">
    <location>
        <begin position="11"/>
        <end position="327"/>
    </location>
</feature>
<dbReference type="Pfam" id="PF08240">
    <property type="entry name" value="ADH_N"/>
    <property type="match status" value="1"/>
</dbReference>
<keyword evidence="1" id="KW-0521">NADP</keyword>
<keyword evidence="2" id="KW-0560">Oxidoreductase</keyword>
<dbReference type="Proteomes" id="UP000031838">
    <property type="component" value="Chromosome 2"/>
</dbReference>
<dbReference type="AlphaFoldDB" id="A0A0B6S971"/>
<proteinExistence type="predicted"/>
<dbReference type="InterPro" id="IPR020843">
    <property type="entry name" value="ER"/>
</dbReference>
<dbReference type="EMBL" id="CP002581">
    <property type="protein sequence ID" value="AJK49820.1"/>
    <property type="molecule type" value="Genomic_DNA"/>
</dbReference>
<evidence type="ECO:0000256" key="2">
    <source>
        <dbReference type="ARBA" id="ARBA00023002"/>
    </source>
</evidence>
<dbReference type="GO" id="GO:0070402">
    <property type="term" value="F:NADPH binding"/>
    <property type="evidence" value="ECO:0007669"/>
    <property type="project" value="TreeGrafter"/>
</dbReference>
<dbReference type="CDD" id="cd08268">
    <property type="entry name" value="MDR2"/>
    <property type="match status" value="1"/>
</dbReference>
<evidence type="ECO:0000259" key="3">
    <source>
        <dbReference type="SMART" id="SM00829"/>
    </source>
</evidence>
<organism evidence="4 5">
    <name type="scientific">Burkholderia plantarii</name>
    <dbReference type="NCBI Taxonomy" id="41899"/>
    <lineage>
        <taxon>Bacteria</taxon>
        <taxon>Pseudomonadati</taxon>
        <taxon>Pseudomonadota</taxon>
        <taxon>Betaproteobacteria</taxon>
        <taxon>Burkholderiales</taxon>
        <taxon>Burkholderiaceae</taxon>
        <taxon>Burkholderia</taxon>
    </lineage>
</organism>
<dbReference type="KEGG" id="bgp:BGL_2c17530"/>
<dbReference type="InterPro" id="IPR013154">
    <property type="entry name" value="ADH-like_N"/>
</dbReference>
<dbReference type="KEGG" id="bpla:bpln_2g18220"/>
<dbReference type="InterPro" id="IPR013149">
    <property type="entry name" value="ADH-like_C"/>
</dbReference>
<protein>
    <submittedName>
        <fullName evidence="4">Alcohol dehydrogenase</fullName>
    </submittedName>
</protein>
<dbReference type="SMART" id="SM00829">
    <property type="entry name" value="PKS_ER"/>
    <property type="match status" value="1"/>
</dbReference>
<dbReference type="InterPro" id="IPR011032">
    <property type="entry name" value="GroES-like_sf"/>
</dbReference>
<dbReference type="Pfam" id="PF00107">
    <property type="entry name" value="ADH_zinc_N"/>
    <property type="match status" value="1"/>
</dbReference>
<dbReference type="PANTHER" id="PTHR48106">
    <property type="entry name" value="QUINONE OXIDOREDUCTASE PIG3-RELATED"/>
    <property type="match status" value="1"/>
</dbReference>
<sequence length="329" mass="34807">MSRVVQFSEYGGPDVLQIVDVALPEPAADEVRIAVKAIGLNRAESMWRSGRYVEPVRLPARLGYEVSGYVDAVGAGVGGLAVGDQVTTVPAFSMNDYGMYGERVLAPAAAVIRHVEPMPHVEATTLWNVFLTPYGALLEDGTMKRGDTVVIPAASSGIGLGAIQIVNAGGGVPVALTRTSAKRARLLKAGAAHVIVTEEQDVVVEIMRITGGKGADIVFDPVGGPDFARLVTACAPGATMFLYGALSTEPTVLPLLEVIPRMPVIRGYNLFGLTTDRKRLEAAASYVLTGVASGVFKPVVAETFGFDDIVEAHRHLERNTHFGKIVVSL</sequence>
<reference evidence="5" key="1">
    <citation type="submission" date="2011-03" db="EMBL/GenBank/DDBJ databases">
        <authorList>
            <person name="Voget S."/>
            <person name="Streit W.R."/>
            <person name="Jaeger K.E."/>
            <person name="Daniel R."/>
        </authorList>
    </citation>
    <scope>NUCLEOTIDE SEQUENCE [LARGE SCALE GENOMIC DNA]</scope>
    <source>
        <strain evidence="5">PG1</strain>
    </source>
</reference>
<keyword evidence="5" id="KW-1185">Reference proteome</keyword>
<gene>
    <name evidence="4" type="ORF">BGL_2c17530</name>
</gene>
<evidence type="ECO:0000313" key="4">
    <source>
        <dbReference type="EMBL" id="AJK49820.1"/>
    </source>
</evidence>
<evidence type="ECO:0000313" key="5">
    <source>
        <dbReference type="Proteomes" id="UP000031838"/>
    </source>
</evidence>
<dbReference type="GO" id="GO:0016651">
    <property type="term" value="F:oxidoreductase activity, acting on NAD(P)H"/>
    <property type="evidence" value="ECO:0007669"/>
    <property type="project" value="TreeGrafter"/>
</dbReference>
<evidence type="ECO:0000256" key="1">
    <source>
        <dbReference type="ARBA" id="ARBA00022857"/>
    </source>
</evidence>
<reference evidence="4 5" key="2">
    <citation type="journal article" date="2016" name="Appl. Microbiol. Biotechnol.">
        <title>Mutations improving production and secretion of extracellular lipase by Burkholderia glumae PG1.</title>
        <authorList>
            <person name="Knapp A."/>
            <person name="Voget S."/>
            <person name="Gao R."/>
            <person name="Zaburannyi N."/>
            <person name="Krysciak D."/>
            <person name="Breuer M."/>
            <person name="Hauer B."/>
            <person name="Streit W.R."/>
            <person name="Muller R."/>
            <person name="Daniel R."/>
            <person name="Jaeger K.E."/>
        </authorList>
    </citation>
    <scope>NUCLEOTIDE SEQUENCE [LARGE SCALE GENOMIC DNA]</scope>
    <source>
        <strain evidence="4 5">PG1</strain>
    </source>
</reference>
<dbReference type="HOGENOM" id="CLU_026673_3_1_4"/>
<dbReference type="RefSeq" id="WP_042628195.1">
    <property type="nucleotide sequence ID" value="NZ_BSTO01000021.1"/>
</dbReference>
<name>A0A0B6S971_BURPL</name>